<dbReference type="AlphaFoldDB" id="A0A076EY94"/>
<dbReference type="Gene3D" id="3.20.20.70">
    <property type="entry name" value="Aldolase class I"/>
    <property type="match status" value="1"/>
</dbReference>
<geneLocation type="plasmid" evidence="3 4">
    <name>pPDG1</name>
</geneLocation>
<sequence length="277" mass="29822">MKSAILTRLALAVALTAFAAAGCVTSGPTESGDSVQLPPTSGHFDYQLGGAYPPPADVTVLVRDSTAQPIAGIYSVCYVNGFQTQPDQAHVWTDANEDLLLHDEHGALVVDPDWPDEYILDPTTSSKRQRILSVVGPLIDRCAVDGFAAVDVDNLDTWTRFPHQIDPASSIELAAAYAERAHSAGLAIGQKNAAEATVTAKEQAGFDFAITESCVFYDECSSYTEVYGPHVLDIEYSDALHIPFAQLCSDPDRVPMTVLRDRDLVPAGDAAYEYDHC</sequence>
<gene>
    <name evidence="3" type="ORF">EP51_39080</name>
</gene>
<accession>A0A076EY94</accession>
<dbReference type="Proteomes" id="UP000028488">
    <property type="component" value="Plasmid pPDG1"/>
</dbReference>
<feature type="signal peptide" evidence="1">
    <location>
        <begin position="1"/>
        <end position="19"/>
    </location>
</feature>
<feature type="chain" id="PRO_5001712034" description="Glycoside-hydrolase family GH114 TIM-barrel domain-containing protein" evidence="1">
    <location>
        <begin position="20"/>
        <end position="277"/>
    </location>
</feature>
<evidence type="ECO:0000313" key="4">
    <source>
        <dbReference type="Proteomes" id="UP000028488"/>
    </source>
</evidence>
<dbReference type="Pfam" id="PF03537">
    <property type="entry name" value="Glyco_hydro_114"/>
    <property type="match status" value="1"/>
</dbReference>
<dbReference type="InterPro" id="IPR013785">
    <property type="entry name" value="Aldolase_TIM"/>
</dbReference>
<name>A0A076EY94_RHOOP</name>
<keyword evidence="3" id="KW-0614">Plasmid</keyword>
<dbReference type="InterPro" id="IPR017853">
    <property type="entry name" value="GH"/>
</dbReference>
<dbReference type="PROSITE" id="PS51257">
    <property type="entry name" value="PROKAR_LIPOPROTEIN"/>
    <property type="match status" value="1"/>
</dbReference>
<reference evidence="3 4" key="1">
    <citation type="submission" date="2014-07" db="EMBL/GenBank/DDBJ databases">
        <title>Genome Sequence of Rhodococcus opacus Strain R7, a Biodegrader of Mono- and Polycyclic Aromatic Hydrocarbons.</title>
        <authorList>
            <person name="Di Gennaro P."/>
            <person name="Zampolli J."/>
            <person name="Presti I."/>
            <person name="Cappelletti M."/>
            <person name="D'Ursi P."/>
            <person name="Orro A."/>
            <person name="Mezzelani A."/>
            <person name="Milanesi L."/>
        </authorList>
    </citation>
    <scope>NUCLEOTIDE SEQUENCE [LARGE SCALE GENOMIC DNA]</scope>
    <source>
        <strain evidence="3 4">R7</strain>
        <plasmid evidence="3">pPDG1</plasmid>
    </source>
</reference>
<feature type="domain" description="Glycoside-hydrolase family GH114 TIM-barrel" evidence="2">
    <location>
        <begin position="44"/>
        <end position="265"/>
    </location>
</feature>
<dbReference type="EMBL" id="CP008948">
    <property type="protein sequence ID" value="AII10338.1"/>
    <property type="molecule type" value="Genomic_DNA"/>
</dbReference>
<dbReference type="InterPro" id="IPR004352">
    <property type="entry name" value="GH114_TIM-barrel"/>
</dbReference>
<dbReference type="SUPFAM" id="SSF51445">
    <property type="entry name" value="(Trans)glycosidases"/>
    <property type="match status" value="1"/>
</dbReference>
<keyword evidence="1" id="KW-0732">Signal</keyword>
<evidence type="ECO:0000256" key="1">
    <source>
        <dbReference type="SAM" id="SignalP"/>
    </source>
</evidence>
<dbReference type="PANTHER" id="PTHR35273">
    <property type="entry name" value="ALPHA-1,4 POLYGALACTOSAMINIDASE, PUTATIVE (AFU_ORTHOLOGUE AFUA_3G07890)-RELATED"/>
    <property type="match status" value="1"/>
</dbReference>
<organism evidence="3 4">
    <name type="scientific">Rhodococcus opacus</name>
    <name type="common">Nocardia opaca</name>
    <dbReference type="NCBI Taxonomy" id="37919"/>
    <lineage>
        <taxon>Bacteria</taxon>
        <taxon>Bacillati</taxon>
        <taxon>Actinomycetota</taxon>
        <taxon>Actinomycetes</taxon>
        <taxon>Mycobacteriales</taxon>
        <taxon>Nocardiaceae</taxon>
        <taxon>Rhodococcus</taxon>
    </lineage>
</organism>
<dbReference type="RefSeq" id="WP_128642435.1">
    <property type="nucleotide sequence ID" value="NZ_CP008948.1"/>
</dbReference>
<evidence type="ECO:0000313" key="3">
    <source>
        <dbReference type="EMBL" id="AII10338.1"/>
    </source>
</evidence>
<protein>
    <recommendedName>
        <fullName evidence="2">Glycoside-hydrolase family GH114 TIM-barrel domain-containing protein</fullName>
    </recommendedName>
</protein>
<proteinExistence type="predicted"/>
<dbReference type="PANTHER" id="PTHR35273:SF2">
    <property type="entry name" value="ALPHA-GALACTOSIDASE"/>
    <property type="match status" value="1"/>
</dbReference>
<evidence type="ECO:0000259" key="2">
    <source>
        <dbReference type="Pfam" id="PF03537"/>
    </source>
</evidence>